<reference evidence="3 4" key="1">
    <citation type="submission" date="2020-08" db="EMBL/GenBank/DDBJ databases">
        <title>Sequencing the genomes of 1000 actinobacteria strains.</title>
        <authorList>
            <person name="Klenk H.-P."/>
        </authorList>
    </citation>
    <scope>NUCLEOTIDE SEQUENCE [LARGE SCALE GENOMIC DNA]</scope>
    <source>
        <strain evidence="3 4">DSM 45859</strain>
    </source>
</reference>
<dbReference type="EMBL" id="JACHMG010000001">
    <property type="protein sequence ID" value="MBB4682903.1"/>
    <property type="molecule type" value="Genomic_DNA"/>
</dbReference>
<dbReference type="InterPro" id="IPR011045">
    <property type="entry name" value="N2O_reductase_N"/>
</dbReference>
<name>A0A840ILU4_9PSEU</name>
<dbReference type="PROSITE" id="PS51257">
    <property type="entry name" value="PROKAR_LIPOPROTEIN"/>
    <property type="match status" value="1"/>
</dbReference>
<dbReference type="Proteomes" id="UP000581769">
    <property type="component" value="Unassembled WGS sequence"/>
</dbReference>
<keyword evidence="2" id="KW-0732">Signal</keyword>
<dbReference type="PANTHER" id="PTHR47197">
    <property type="entry name" value="PROTEIN NIRF"/>
    <property type="match status" value="1"/>
</dbReference>
<comment type="caution">
    <text evidence="3">The sequence shown here is derived from an EMBL/GenBank/DDBJ whole genome shotgun (WGS) entry which is preliminary data.</text>
</comment>
<dbReference type="InterPro" id="IPR051200">
    <property type="entry name" value="Host-pathogen_enzymatic-act"/>
</dbReference>
<evidence type="ECO:0000256" key="1">
    <source>
        <dbReference type="SAM" id="MobiDB-lite"/>
    </source>
</evidence>
<dbReference type="AlphaFoldDB" id="A0A840ILU4"/>
<dbReference type="GO" id="GO:0003677">
    <property type="term" value="F:DNA binding"/>
    <property type="evidence" value="ECO:0007669"/>
    <property type="project" value="UniProtKB-KW"/>
</dbReference>
<organism evidence="3 4">
    <name type="scientific">Amycolatopsis jiangsuensis</name>
    <dbReference type="NCBI Taxonomy" id="1181879"/>
    <lineage>
        <taxon>Bacteria</taxon>
        <taxon>Bacillati</taxon>
        <taxon>Actinomycetota</taxon>
        <taxon>Actinomycetes</taxon>
        <taxon>Pseudonocardiales</taxon>
        <taxon>Pseudonocardiaceae</taxon>
        <taxon>Amycolatopsis</taxon>
    </lineage>
</organism>
<protein>
    <submittedName>
        <fullName evidence="3">DNA-binding beta-propeller fold protein YncE</fullName>
    </submittedName>
</protein>
<gene>
    <name evidence="3" type="ORF">BJY18_000388</name>
</gene>
<dbReference type="PANTHER" id="PTHR47197:SF3">
    <property type="entry name" value="DIHYDRO-HEME D1 DEHYDROGENASE"/>
    <property type="match status" value="1"/>
</dbReference>
<sequence length="335" mass="34184">MRRAAVLASTLLLATACSTPSPPPAPSAPPKLPPAAEPAQSPPVTAAPAGRVVPVGAGAEGVVADEATHRVAVGVRDPDVLALLDSTTGEVAARVPLPGHLRHLQLAAPGGPVLVPDENSNRLLTVDLPSGRVAGSVPTGASPHDATRAANGRMFAANEFGRSVAVTEQGKVIHTFTDVTQPAGLAAAGNLVGLVDVRQNDLSVYDAGTLTRTARLPAGAGPTHVAVDRRGDFAVVDTRGSAIRLFDPVAPAHLLAELDLPGTPYGVAYDGKRDRLWVTLTAKNQLVGIDLSGATPRVVTTIPTVRQPNTVAVDPETGTRYVTGTADGVVEIITG</sequence>
<keyword evidence="3" id="KW-0238">DNA-binding</keyword>
<dbReference type="Gene3D" id="2.130.10.10">
    <property type="entry name" value="YVTN repeat-like/Quinoprotein amine dehydrogenase"/>
    <property type="match status" value="2"/>
</dbReference>
<dbReference type="InterPro" id="IPR015943">
    <property type="entry name" value="WD40/YVTN_repeat-like_dom_sf"/>
</dbReference>
<evidence type="ECO:0000256" key="2">
    <source>
        <dbReference type="SAM" id="SignalP"/>
    </source>
</evidence>
<dbReference type="RefSeq" id="WP_184777122.1">
    <property type="nucleotide sequence ID" value="NZ_JACHMG010000001.1"/>
</dbReference>
<proteinExistence type="predicted"/>
<evidence type="ECO:0000313" key="4">
    <source>
        <dbReference type="Proteomes" id="UP000581769"/>
    </source>
</evidence>
<feature type="compositionally biased region" description="Pro residues" evidence="1">
    <location>
        <begin position="20"/>
        <end position="36"/>
    </location>
</feature>
<evidence type="ECO:0000313" key="3">
    <source>
        <dbReference type="EMBL" id="MBB4682903.1"/>
    </source>
</evidence>
<feature type="region of interest" description="Disordered" evidence="1">
    <location>
        <begin position="16"/>
        <end position="49"/>
    </location>
</feature>
<dbReference type="SUPFAM" id="SSF50974">
    <property type="entry name" value="Nitrous oxide reductase, N-terminal domain"/>
    <property type="match status" value="1"/>
</dbReference>
<keyword evidence="4" id="KW-1185">Reference proteome</keyword>
<feature type="chain" id="PRO_5032377210" evidence="2">
    <location>
        <begin position="28"/>
        <end position="335"/>
    </location>
</feature>
<feature type="signal peptide" evidence="2">
    <location>
        <begin position="1"/>
        <end position="27"/>
    </location>
</feature>
<feature type="compositionally biased region" description="Low complexity" evidence="1">
    <location>
        <begin position="37"/>
        <end position="49"/>
    </location>
</feature>
<accession>A0A840ILU4</accession>